<evidence type="ECO:0000256" key="1">
    <source>
        <dbReference type="ARBA" id="ARBA00022664"/>
    </source>
</evidence>
<feature type="compositionally biased region" description="Low complexity" evidence="4">
    <location>
        <begin position="368"/>
        <end position="379"/>
    </location>
</feature>
<evidence type="ECO:0000256" key="4">
    <source>
        <dbReference type="SAM" id="MobiDB-lite"/>
    </source>
</evidence>
<reference evidence="6 8" key="2">
    <citation type="journal article" date="2013" name="Nature">
        <title>Insights into bilaterian evolution from three spiralian genomes.</title>
        <authorList>
            <person name="Simakov O."/>
            <person name="Marletaz F."/>
            <person name="Cho S.J."/>
            <person name="Edsinger-Gonzales E."/>
            <person name="Havlak P."/>
            <person name="Hellsten U."/>
            <person name="Kuo D.H."/>
            <person name="Larsson T."/>
            <person name="Lv J."/>
            <person name="Arendt D."/>
            <person name="Savage R."/>
            <person name="Osoegawa K."/>
            <person name="de Jong P."/>
            <person name="Grimwood J."/>
            <person name="Chapman J.A."/>
            <person name="Shapiro H."/>
            <person name="Aerts A."/>
            <person name="Otillar R.P."/>
            <person name="Terry A.Y."/>
            <person name="Boore J.L."/>
            <person name="Grigoriev I.V."/>
            <person name="Lindberg D.R."/>
            <person name="Seaver E.C."/>
            <person name="Weisblat D.A."/>
            <person name="Putnam N.H."/>
            <person name="Rokhsar D.S."/>
        </authorList>
    </citation>
    <scope>NUCLEOTIDE SEQUENCE</scope>
</reference>
<feature type="region of interest" description="Disordered" evidence="4">
    <location>
        <begin position="307"/>
        <end position="342"/>
    </location>
</feature>
<organism evidence="7 8">
    <name type="scientific">Helobdella robusta</name>
    <name type="common">Californian leech</name>
    <dbReference type="NCBI Taxonomy" id="6412"/>
    <lineage>
        <taxon>Eukaryota</taxon>
        <taxon>Metazoa</taxon>
        <taxon>Spiralia</taxon>
        <taxon>Lophotrochozoa</taxon>
        <taxon>Annelida</taxon>
        <taxon>Clitellata</taxon>
        <taxon>Hirudinea</taxon>
        <taxon>Rhynchobdellida</taxon>
        <taxon>Glossiphoniidae</taxon>
        <taxon>Helobdella</taxon>
    </lineage>
</organism>
<feature type="region of interest" description="Disordered" evidence="4">
    <location>
        <begin position="169"/>
        <end position="191"/>
    </location>
</feature>
<feature type="compositionally biased region" description="Basic residues" evidence="4">
    <location>
        <begin position="401"/>
        <end position="491"/>
    </location>
</feature>
<evidence type="ECO:0000259" key="5">
    <source>
        <dbReference type="SMART" id="SM01141"/>
    </source>
</evidence>
<proteinExistence type="predicted"/>
<keyword evidence="3" id="KW-0175">Coiled coil</keyword>
<feature type="compositionally biased region" description="Basic and acidic residues" evidence="4">
    <location>
        <begin position="385"/>
        <end position="400"/>
    </location>
</feature>
<evidence type="ECO:0000256" key="2">
    <source>
        <dbReference type="ARBA" id="ARBA00023187"/>
    </source>
</evidence>
<sequence>MWHAARKQEKAIRVMMVDYQKRAGRRREYYEQIKQDPNQFIRVYGRSLKIHIDPQLAASAEGPQIMQPWQGDSEVLIDRYDVRSHIDYLPTVTHIEEEPDIEESRCNYERYRILVQNDCAGVSEDQCLHQIYIDEQFGSIEPSVKTEEEKKKKSAEKKAAIGYVYDDGGGGSDRDGGGKGGGCTGGSGGTSSGSVGLKNHFAGLGGKKNDDHFLVPEDDLSDFEEIDLDNILDIELLTSEQEKVLNGISHSYGMIGDDYAEFLQIDRDELEALRRVKEVEEAKAQFASRRERRAFKDRRLIRHRIHGLPSYAAKKSSPQHFNSSAYRTSSSRSRSKSPPANTVEYITSFGGAVEVKSSDDEKDKNLSLLPPVVGPLLPGTAKIIKPSDRSRTSENGEQRRSRSRSTRRRSRARSSRSRNSPSRRSRRSRSRQGVKRRRSRHRSRSSRRSRSRSHKNRSRSRRSRSRHRTRSRSRRRYKSVSRPPRGRRRSRSKLDRRYYSRSRRISRSLQRSSADRSSSSRGDNVSDSISIILSSHSSS</sequence>
<dbReference type="CTD" id="20211011"/>
<dbReference type="SMART" id="SM01141">
    <property type="entry name" value="DRY_EERY"/>
    <property type="match status" value="1"/>
</dbReference>
<feature type="domain" description="Suppressor of white apricot N-terminal" evidence="5">
    <location>
        <begin position="39"/>
        <end position="169"/>
    </location>
</feature>
<dbReference type="OMA" id="XYARRDS"/>
<evidence type="ECO:0000256" key="3">
    <source>
        <dbReference type="SAM" id="Coils"/>
    </source>
</evidence>
<reference evidence="7" key="3">
    <citation type="submission" date="2015-06" db="UniProtKB">
        <authorList>
            <consortium name="EnsemblMetazoa"/>
        </authorList>
    </citation>
    <scope>IDENTIFICATION</scope>
</reference>
<evidence type="ECO:0000313" key="6">
    <source>
        <dbReference type="EMBL" id="ESO02526.1"/>
    </source>
</evidence>
<keyword evidence="1" id="KW-0507">mRNA processing</keyword>
<keyword evidence="2" id="KW-0508">mRNA splicing</keyword>
<dbReference type="GO" id="GO:0006397">
    <property type="term" value="P:mRNA processing"/>
    <property type="evidence" value="ECO:0007669"/>
    <property type="project" value="UniProtKB-KW"/>
</dbReference>
<feature type="coiled-coil region" evidence="3">
    <location>
        <begin position="263"/>
        <end position="290"/>
    </location>
</feature>
<feature type="compositionally biased region" description="Low complexity" evidence="4">
    <location>
        <begin position="323"/>
        <end position="332"/>
    </location>
</feature>
<dbReference type="EMBL" id="KB096742">
    <property type="protein sequence ID" value="ESO02526.1"/>
    <property type="molecule type" value="Genomic_DNA"/>
</dbReference>
<dbReference type="Proteomes" id="UP000015101">
    <property type="component" value="Unassembled WGS sequence"/>
</dbReference>
<gene>
    <name evidence="7" type="primary">20211011</name>
    <name evidence="6" type="ORF">HELRODRAFT_188738</name>
</gene>
<dbReference type="AlphaFoldDB" id="T1FQB4"/>
<reference evidence="8" key="1">
    <citation type="submission" date="2012-12" db="EMBL/GenBank/DDBJ databases">
        <authorList>
            <person name="Hellsten U."/>
            <person name="Grimwood J."/>
            <person name="Chapman J.A."/>
            <person name="Shapiro H."/>
            <person name="Aerts A."/>
            <person name="Otillar R.P."/>
            <person name="Terry A.Y."/>
            <person name="Boore J.L."/>
            <person name="Simakov O."/>
            <person name="Marletaz F."/>
            <person name="Cho S.-J."/>
            <person name="Edsinger-Gonzales E."/>
            <person name="Havlak P."/>
            <person name="Kuo D.-H."/>
            <person name="Larsson T."/>
            <person name="Lv J."/>
            <person name="Arendt D."/>
            <person name="Savage R."/>
            <person name="Osoegawa K."/>
            <person name="de Jong P."/>
            <person name="Lindberg D.R."/>
            <person name="Seaver E.C."/>
            <person name="Weisblat D.A."/>
            <person name="Putnam N.H."/>
            <person name="Grigoriev I.V."/>
            <person name="Rokhsar D.S."/>
        </authorList>
    </citation>
    <scope>NUCLEOTIDE SEQUENCE</scope>
</reference>
<dbReference type="EnsemblMetazoa" id="HelroT188738">
    <property type="protein sequence ID" value="HelroP188738"/>
    <property type="gene ID" value="HelroG188738"/>
</dbReference>
<dbReference type="KEGG" id="hro:HELRODRAFT_188738"/>
<feature type="region of interest" description="Disordered" evidence="4">
    <location>
        <begin position="356"/>
        <end position="539"/>
    </location>
</feature>
<dbReference type="InParanoid" id="T1FQB4"/>
<dbReference type="RefSeq" id="XP_009019934.1">
    <property type="nucleotide sequence ID" value="XM_009021686.1"/>
</dbReference>
<name>T1FQB4_HELRO</name>
<dbReference type="STRING" id="6412.T1FQB4"/>
<dbReference type="eggNOG" id="KOG2548">
    <property type="taxonomic scope" value="Eukaryota"/>
</dbReference>
<dbReference type="PANTHER" id="PTHR13161">
    <property type="entry name" value="SPLICING FACTOR SUPPRESSOR OF WHITE APRICOT"/>
    <property type="match status" value="1"/>
</dbReference>
<dbReference type="GO" id="GO:0008380">
    <property type="term" value="P:RNA splicing"/>
    <property type="evidence" value="ECO:0007669"/>
    <property type="project" value="UniProtKB-KW"/>
</dbReference>
<dbReference type="PANTHER" id="PTHR13161:SF4">
    <property type="entry name" value="CLK4-ASSOCIATING SERINE_ARGININE RICH PROTEIN"/>
    <property type="match status" value="1"/>
</dbReference>
<accession>T1FQB4</accession>
<evidence type="ECO:0000313" key="8">
    <source>
        <dbReference type="Proteomes" id="UP000015101"/>
    </source>
</evidence>
<protein>
    <recommendedName>
        <fullName evidence="5">Suppressor of white apricot N-terminal domain-containing protein</fullName>
    </recommendedName>
</protein>
<dbReference type="Pfam" id="PF09750">
    <property type="entry name" value="DRY_EERY"/>
    <property type="match status" value="1"/>
</dbReference>
<dbReference type="EMBL" id="AMQM01000922">
    <property type="status" value="NOT_ANNOTATED_CDS"/>
    <property type="molecule type" value="Genomic_DNA"/>
</dbReference>
<dbReference type="InterPro" id="IPR019147">
    <property type="entry name" value="SWAP_N_domain"/>
</dbReference>
<feature type="compositionally biased region" description="Basic and acidic residues" evidence="4">
    <location>
        <begin position="356"/>
        <end position="365"/>
    </location>
</feature>
<keyword evidence="8" id="KW-1185">Reference proteome</keyword>
<dbReference type="InterPro" id="IPR040397">
    <property type="entry name" value="SWAP"/>
</dbReference>
<dbReference type="HOGENOM" id="CLU_505867_0_0_1"/>
<feature type="compositionally biased region" description="Gly residues" evidence="4">
    <location>
        <begin position="178"/>
        <end position="191"/>
    </location>
</feature>
<dbReference type="GeneID" id="20211011"/>
<dbReference type="OrthoDB" id="10070965at2759"/>
<feature type="compositionally biased region" description="Low complexity" evidence="4">
    <location>
        <begin position="507"/>
        <end position="539"/>
    </location>
</feature>
<evidence type="ECO:0000313" key="7">
    <source>
        <dbReference type="EnsemblMetazoa" id="HelroP188738"/>
    </source>
</evidence>